<reference evidence="3" key="1">
    <citation type="journal article" date="2019" name="Int. J. Syst. Evol. Microbiol.">
        <title>The Global Catalogue of Microorganisms (GCM) 10K type strain sequencing project: providing services to taxonomists for standard genome sequencing and annotation.</title>
        <authorList>
            <consortium name="The Broad Institute Genomics Platform"/>
            <consortium name="The Broad Institute Genome Sequencing Center for Infectious Disease"/>
            <person name="Wu L."/>
            <person name="Ma J."/>
        </authorList>
    </citation>
    <scope>NUCLEOTIDE SEQUENCE [LARGE SCALE GENOMIC DNA]</scope>
    <source>
        <strain evidence="3">CGMCC 1.12376</strain>
    </source>
</reference>
<protein>
    <recommendedName>
        <fullName evidence="4">DUF4083 domain-containing protein</fullName>
    </recommendedName>
</protein>
<accession>A0ABW4HPL3</accession>
<evidence type="ECO:0008006" key="4">
    <source>
        <dbReference type="Google" id="ProtNLM"/>
    </source>
</evidence>
<dbReference type="EMBL" id="JBHUDE010000009">
    <property type="protein sequence ID" value="MFD1606620.1"/>
    <property type="molecule type" value="Genomic_DNA"/>
</dbReference>
<dbReference type="Proteomes" id="UP001597221">
    <property type="component" value="Unassembled WGS sequence"/>
</dbReference>
<sequence length="62" mass="7381">MYSLLTINQFQIGDFIVQLLFIFILLTLIVSIVSIIRKSRRNNERLKRIEEKVEELLSKKDT</sequence>
<comment type="caution">
    <text evidence="2">The sequence shown here is derived from an EMBL/GenBank/DDBJ whole genome shotgun (WGS) entry which is preliminary data.</text>
</comment>
<keyword evidence="1" id="KW-1133">Transmembrane helix</keyword>
<gene>
    <name evidence="2" type="ORF">ACFSBH_02945</name>
</gene>
<proteinExistence type="predicted"/>
<evidence type="ECO:0000313" key="3">
    <source>
        <dbReference type="Proteomes" id="UP001597221"/>
    </source>
</evidence>
<evidence type="ECO:0000313" key="2">
    <source>
        <dbReference type="EMBL" id="MFD1606620.1"/>
    </source>
</evidence>
<name>A0ABW4HPL3_9BACI</name>
<keyword evidence="1" id="KW-0812">Transmembrane</keyword>
<keyword evidence="1" id="KW-0472">Membrane</keyword>
<dbReference type="RefSeq" id="WP_251512863.1">
    <property type="nucleotide sequence ID" value="NZ_JAMBON010000008.1"/>
</dbReference>
<feature type="transmembrane region" description="Helical" evidence="1">
    <location>
        <begin position="15"/>
        <end position="36"/>
    </location>
</feature>
<evidence type="ECO:0000256" key="1">
    <source>
        <dbReference type="SAM" id="Phobius"/>
    </source>
</evidence>
<organism evidence="2 3">
    <name type="scientific">Oceanobacillus luteolus</name>
    <dbReference type="NCBI Taxonomy" id="1274358"/>
    <lineage>
        <taxon>Bacteria</taxon>
        <taxon>Bacillati</taxon>
        <taxon>Bacillota</taxon>
        <taxon>Bacilli</taxon>
        <taxon>Bacillales</taxon>
        <taxon>Bacillaceae</taxon>
        <taxon>Oceanobacillus</taxon>
    </lineage>
</organism>
<dbReference type="Gene3D" id="3.30.160.60">
    <property type="entry name" value="Classic Zinc Finger"/>
    <property type="match status" value="1"/>
</dbReference>
<keyword evidence="3" id="KW-1185">Reference proteome</keyword>